<comment type="caution">
    <text evidence="1">The sequence shown here is derived from an EMBL/GenBank/DDBJ whole genome shotgun (WGS) entry which is preliminary data.</text>
</comment>
<sequence length="86" mass="10070">MSEIPKLLTVSDLVTRWDMPRQSIHQKFAEADFPKPIQYVSNGRIALLLESDIEEFEKTHPWISDPAKRQARANFIFRKIMNGELQ</sequence>
<evidence type="ECO:0000313" key="2">
    <source>
        <dbReference type="Proteomes" id="UP000682713"/>
    </source>
</evidence>
<dbReference type="RefSeq" id="WP_213113249.1">
    <property type="nucleotide sequence ID" value="NZ_JAGYPJ010000003.1"/>
</dbReference>
<accession>A0A942YQP3</accession>
<organism evidence="1 2">
    <name type="scientific">Lederbergia citrisecunda</name>
    <dbReference type="NCBI Taxonomy" id="2833583"/>
    <lineage>
        <taxon>Bacteria</taxon>
        <taxon>Bacillati</taxon>
        <taxon>Bacillota</taxon>
        <taxon>Bacilli</taxon>
        <taxon>Bacillales</taxon>
        <taxon>Bacillaceae</taxon>
        <taxon>Lederbergia</taxon>
    </lineage>
</organism>
<gene>
    <name evidence="1" type="ORF">KHA93_22930</name>
</gene>
<protein>
    <submittedName>
        <fullName evidence="1">Uncharacterized protein</fullName>
    </submittedName>
</protein>
<name>A0A942YQP3_9BACI</name>
<proteinExistence type="predicted"/>
<reference evidence="1 2" key="1">
    <citation type="submission" date="2021-05" db="EMBL/GenBank/DDBJ databases">
        <title>Novel Bacillus species.</title>
        <authorList>
            <person name="Liu G."/>
        </authorList>
    </citation>
    <scope>NUCLEOTIDE SEQUENCE [LARGE SCALE GENOMIC DNA]</scope>
    <source>
        <strain evidence="1 2">FJAT-49732</strain>
    </source>
</reference>
<dbReference type="AlphaFoldDB" id="A0A942YQP3"/>
<dbReference type="Proteomes" id="UP000682713">
    <property type="component" value="Unassembled WGS sequence"/>
</dbReference>
<dbReference type="EMBL" id="JAGYPJ010000003">
    <property type="protein sequence ID" value="MBS4202461.1"/>
    <property type="molecule type" value="Genomic_DNA"/>
</dbReference>
<evidence type="ECO:0000313" key="1">
    <source>
        <dbReference type="EMBL" id="MBS4202461.1"/>
    </source>
</evidence>
<keyword evidence="2" id="KW-1185">Reference proteome</keyword>